<dbReference type="InterPro" id="IPR017871">
    <property type="entry name" value="ABC_transporter-like_CS"/>
</dbReference>
<gene>
    <name evidence="6" type="ORF">ElP_30280</name>
</gene>
<dbReference type="Proteomes" id="UP000317835">
    <property type="component" value="Chromosome"/>
</dbReference>
<proteinExistence type="predicted"/>
<keyword evidence="7" id="KW-1185">Reference proteome</keyword>
<protein>
    <submittedName>
        <fullName evidence="6">Putative ABC transporter ATP-binding protein</fullName>
    </submittedName>
</protein>
<organism evidence="6 7">
    <name type="scientific">Tautonia plasticadhaerens</name>
    <dbReference type="NCBI Taxonomy" id="2527974"/>
    <lineage>
        <taxon>Bacteria</taxon>
        <taxon>Pseudomonadati</taxon>
        <taxon>Planctomycetota</taxon>
        <taxon>Planctomycetia</taxon>
        <taxon>Isosphaerales</taxon>
        <taxon>Isosphaeraceae</taxon>
        <taxon>Tautonia</taxon>
    </lineage>
</organism>
<feature type="region of interest" description="Disordered" evidence="4">
    <location>
        <begin position="242"/>
        <end position="262"/>
    </location>
</feature>
<keyword evidence="2" id="KW-0547">Nucleotide-binding</keyword>
<name>A0A518H2P8_9BACT</name>
<dbReference type="OrthoDB" id="9772862at2"/>
<dbReference type="EMBL" id="CP036426">
    <property type="protein sequence ID" value="QDV35126.1"/>
    <property type="molecule type" value="Genomic_DNA"/>
</dbReference>
<dbReference type="AlphaFoldDB" id="A0A518H2P8"/>
<dbReference type="SUPFAM" id="SSF52540">
    <property type="entry name" value="P-loop containing nucleoside triphosphate hydrolases"/>
    <property type="match status" value="1"/>
</dbReference>
<dbReference type="PROSITE" id="PS50893">
    <property type="entry name" value="ABC_TRANSPORTER_2"/>
    <property type="match status" value="1"/>
</dbReference>
<sequence length="280" mass="30885">MDAPQAAPAPGPAGPAEPPRPIVELAGIGMEFRQHPVLRGVSIAVPKGQTLCVIGESGCGKTVLLKLMIGLLRPTRGAVRFDDNDLGTLDTYELNQVRLRFGFLFQMAALFDSLSIYDNVAFGPREHRLYDESMLRRVVLERLREVGLPPGIEAKKPAELSGGQRKRVGLARALATDPEVMLYDEPTTGLDPIMSDVINELILQTQRTKHTTGIVVTHDMKTVTKVADRVVMLYPLSRLRPDEPQILFDGPPDALEDHPDPRVRQFVRGEAGERLSELRG</sequence>
<dbReference type="SMART" id="SM00382">
    <property type="entry name" value="AAA"/>
    <property type="match status" value="1"/>
</dbReference>
<dbReference type="InterPro" id="IPR003439">
    <property type="entry name" value="ABC_transporter-like_ATP-bd"/>
</dbReference>
<evidence type="ECO:0000313" key="7">
    <source>
        <dbReference type="Proteomes" id="UP000317835"/>
    </source>
</evidence>
<dbReference type="Gene3D" id="3.40.50.300">
    <property type="entry name" value="P-loop containing nucleotide triphosphate hydrolases"/>
    <property type="match status" value="1"/>
</dbReference>
<dbReference type="GO" id="GO:0016887">
    <property type="term" value="F:ATP hydrolysis activity"/>
    <property type="evidence" value="ECO:0007669"/>
    <property type="project" value="InterPro"/>
</dbReference>
<evidence type="ECO:0000256" key="4">
    <source>
        <dbReference type="SAM" id="MobiDB-lite"/>
    </source>
</evidence>
<dbReference type="PROSITE" id="PS00211">
    <property type="entry name" value="ABC_TRANSPORTER_1"/>
    <property type="match status" value="1"/>
</dbReference>
<feature type="domain" description="ABC transporter" evidence="5">
    <location>
        <begin position="23"/>
        <end position="260"/>
    </location>
</feature>
<evidence type="ECO:0000256" key="1">
    <source>
        <dbReference type="ARBA" id="ARBA00022448"/>
    </source>
</evidence>
<dbReference type="GO" id="GO:0005524">
    <property type="term" value="F:ATP binding"/>
    <property type="evidence" value="ECO:0007669"/>
    <property type="project" value="UniProtKB-KW"/>
</dbReference>
<feature type="region of interest" description="Disordered" evidence="4">
    <location>
        <begin position="1"/>
        <end position="20"/>
    </location>
</feature>
<dbReference type="InterPro" id="IPR003593">
    <property type="entry name" value="AAA+_ATPase"/>
</dbReference>
<keyword evidence="3 6" id="KW-0067">ATP-binding</keyword>
<feature type="compositionally biased region" description="Pro residues" evidence="4">
    <location>
        <begin position="7"/>
        <end position="20"/>
    </location>
</feature>
<evidence type="ECO:0000256" key="3">
    <source>
        <dbReference type="ARBA" id="ARBA00022840"/>
    </source>
</evidence>
<evidence type="ECO:0000259" key="5">
    <source>
        <dbReference type="PROSITE" id="PS50893"/>
    </source>
</evidence>
<reference evidence="6 7" key="1">
    <citation type="submission" date="2019-02" db="EMBL/GenBank/DDBJ databases">
        <title>Deep-cultivation of Planctomycetes and their phenomic and genomic characterization uncovers novel biology.</title>
        <authorList>
            <person name="Wiegand S."/>
            <person name="Jogler M."/>
            <person name="Boedeker C."/>
            <person name="Pinto D."/>
            <person name="Vollmers J."/>
            <person name="Rivas-Marin E."/>
            <person name="Kohn T."/>
            <person name="Peeters S.H."/>
            <person name="Heuer A."/>
            <person name="Rast P."/>
            <person name="Oberbeckmann S."/>
            <person name="Bunk B."/>
            <person name="Jeske O."/>
            <person name="Meyerdierks A."/>
            <person name="Storesund J.E."/>
            <person name="Kallscheuer N."/>
            <person name="Luecker S."/>
            <person name="Lage O.M."/>
            <person name="Pohl T."/>
            <person name="Merkel B.J."/>
            <person name="Hornburger P."/>
            <person name="Mueller R.-W."/>
            <person name="Bruemmer F."/>
            <person name="Labrenz M."/>
            <person name="Spormann A.M."/>
            <person name="Op den Camp H."/>
            <person name="Overmann J."/>
            <person name="Amann R."/>
            <person name="Jetten M.S.M."/>
            <person name="Mascher T."/>
            <person name="Medema M.H."/>
            <person name="Devos D.P."/>
            <person name="Kaster A.-K."/>
            <person name="Ovreas L."/>
            <person name="Rohde M."/>
            <person name="Galperin M.Y."/>
            <person name="Jogler C."/>
        </authorList>
    </citation>
    <scope>NUCLEOTIDE SEQUENCE [LARGE SCALE GENOMIC DNA]</scope>
    <source>
        <strain evidence="6 7">ElP</strain>
    </source>
</reference>
<keyword evidence="1" id="KW-0813">Transport</keyword>
<dbReference type="InterPro" id="IPR027417">
    <property type="entry name" value="P-loop_NTPase"/>
</dbReference>
<accession>A0A518H2P8</accession>
<dbReference type="KEGG" id="tpla:ElP_30280"/>
<evidence type="ECO:0000313" key="6">
    <source>
        <dbReference type="EMBL" id="QDV35126.1"/>
    </source>
</evidence>
<dbReference type="PANTHER" id="PTHR43023:SF6">
    <property type="entry name" value="INTERMEMBRANE PHOSPHOLIPID TRANSPORT SYSTEM ATP-BINDING PROTEIN MLAF"/>
    <property type="match status" value="1"/>
</dbReference>
<dbReference type="Pfam" id="PF00005">
    <property type="entry name" value="ABC_tran"/>
    <property type="match status" value="1"/>
</dbReference>
<evidence type="ECO:0000256" key="2">
    <source>
        <dbReference type="ARBA" id="ARBA00022741"/>
    </source>
</evidence>
<dbReference type="PANTHER" id="PTHR43023">
    <property type="entry name" value="PROTEIN TRIGALACTOSYLDIACYLGLYCEROL 3, CHLOROPLASTIC"/>
    <property type="match status" value="1"/>
</dbReference>
<dbReference type="RefSeq" id="WP_145270508.1">
    <property type="nucleotide sequence ID" value="NZ_CP036426.1"/>
</dbReference>